<evidence type="ECO:0000256" key="4">
    <source>
        <dbReference type="ARBA" id="ARBA00022723"/>
    </source>
</evidence>
<dbReference type="PROSITE" id="PS00972">
    <property type="entry name" value="USP_1"/>
    <property type="match status" value="1"/>
</dbReference>
<keyword evidence="4" id="KW-0479">Metal-binding</keyword>
<proteinExistence type="inferred from homology"/>
<dbReference type="PANTHER" id="PTHR24006:SF664">
    <property type="entry name" value="UBIQUITIN CARBOXYL-TERMINAL HYDROLASE"/>
    <property type="match status" value="1"/>
</dbReference>
<dbReference type="InterPro" id="IPR041432">
    <property type="entry name" value="UBP13_Znf-UBP_var"/>
</dbReference>
<dbReference type="EC" id="3.4.19.12" evidence="12"/>
<feature type="domain" description="UBP-type" evidence="16">
    <location>
        <begin position="155"/>
        <end position="264"/>
    </location>
</feature>
<dbReference type="SUPFAM" id="SSF57850">
    <property type="entry name" value="RING/U-box"/>
    <property type="match status" value="2"/>
</dbReference>
<dbReference type="PROSITE" id="PS50030">
    <property type="entry name" value="UBA"/>
    <property type="match status" value="2"/>
</dbReference>
<protein>
    <recommendedName>
        <fullName evidence="12">Ubiquitin carboxyl-terminal hydrolase</fullName>
        <ecNumber evidence="12">3.4.19.12</ecNumber>
    </recommendedName>
</protein>
<evidence type="ECO:0000256" key="5">
    <source>
        <dbReference type="ARBA" id="ARBA00022737"/>
    </source>
</evidence>
<dbReference type="SMART" id="SM00165">
    <property type="entry name" value="UBA"/>
    <property type="match status" value="2"/>
</dbReference>
<dbReference type="PROSITE" id="PS50271">
    <property type="entry name" value="ZF_UBP"/>
    <property type="match status" value="2"/>
</dbReference>
<evidence type="ECO:0000259" key="15">
    <source>
        <dbReference type="PROSITE" id="PS50235"/>
    </source>
</evidence>
<evidence type="ECO:0000256" key="1">
    <source>
        <dbReference type="ARBA" id="ARBA00000707"/>
    </source>
</evidence>
<dbReference type="CDD" id="cd14385">
    <property type="entry name" value="UBA1_spUBP14_like"/>
    <property type="match status" value="1"/>
</dbReference>
<keyword evidence="5" id="KW-0677">Repeat</keyword>
<dbReference type="InterPro" id="IPR050164">
    <property type="entry name" value="Peptidase_C19"/>
</dbReference>
<feature type="domain" description="UBA" evidence="14">
    <location>
        <begin position="639"/>
        <end position="679"/>
    </location>
</feature>
<feature type="compositionally biased region" description="Low complexity" evidence="13">
    <location>
        <begin position="690"/>
        <end position="701"/>
    </location>
</feature>
<dbReference type="InterPro" id="IPR028889">
    <property type="entry name" value="USP"/>
</dbReference>
<evidence type="ECO:0000256" key="8">
    <source>
        <dbReference type="ARBA" id="ARBA00022801"/>
    </source>
</evidence>
<evidence type="ECO:0000313" key="17">
    <source>
        <dbReference type="EMBL" id="KAL2918794.1"/>
    </source>
</evidence>
<dbReference type="Gene3D" id="3.30.40.10">
    <property type="entry name" value="Zinc/RING finger domain, C3HC4 (zinc finger)"/>
    <property type="match status" value="2"/>
</dbReference>
<comment type="similarity">
    <text evidence="2 12">Belongs to the peptidase C19 family.</text>
</comment>
<accession>A0ABR4NH64</accession>
<dbReference type="PROSITE" id="PS00973">
    <property type="entry name" value="USP_2"/>
    <property type="match status" value="1"/>
</dbReference>
<dbReference type="Gene3D" id="3.90.70.10">
    <property type="entry name" value="Cysteine proteinases"/>
    <property type="match status" value="1"/>
</dbReference>
<dbReference type="Pfam" id="PF02148">
    <property type="entry name" value="zf-UBP"/>
    <property type="match status" value="1"/>
</dbReference>
<dbReference type="SUPFAM" id="SSF46934">
    <property type="entry name" value="UBA-like"/>
    <property type="match status" value="1"/>
</dbReference>
<evidence type="ECO:0000256" key="7">
    <source>
        <dbReference type="ARBA" id="ARBA00022786"/>
    </source>
</evidence>
<keyword evidence="9 12" id="KW-0788">Thiol protease</keyword>
<feature type="domain" description="USP" evidence="15">
    <location>
        <begin position="306"/>
        <end position="768"/>
    </location>
</feature>
<dbReference type="InterPro" id="IPR001394">
    <property type="entry name" value="Peptidase_C19_UCH"/>
</dbReference>
<dbReference type="Proteomes" id="UP001527925">
    <property type="component" value="Unassembled WGS sequence"/>
</dbReference>
<keyword evidence="8 12" id="KW-0378">Hydrolase</keyword>
<dbReference type="Pfam" id="PF00443">
    <property type="entry name" value="UCH"/>
    <property type="match status" value="1"/>
</dbReference>
<dbReference type="PIRSF" id="PIRSF016308">
    <property type="entry name" value="UBP"/>
    <property type="match status" value="1"/>
</dbReference>
<comment type="catalytic activity">
    <reaction evidence="1 12">
        <text>Thiol-dependent hydrolysis of ester, thioester, amide, peptide and isopeptide bonds formed by the C-terminal Gly of ubiquitin (a 76-residue protein attached to proteins as an intracellular targeting signal).</text>
        <dbReference type="EC" id="3.4.19.12"/>
    </reaction>
</comment>
<keyword evidence="7 12" id="KW-0833">Ubl conjugation pathway</keyword>
<organism evidence="17 18">
    <name type="scientific">Polyrhizophydium stewartii</name>
    <dbReference type="NCBI Taxonomy" id="2732419"/>
    <lineage>
        <taxon>Eukaryota</taxon>
        <taxon>Fungi</taxon>
        <taxon>Fungi incertae sedis</taxon>
        <taxon>Chytridiomycota</taxon>
        <taxon>Chytridiomycota incertae sedis</taxon>
        <taxon>Chytridiomycetes</taxon>
        <taxon>Rhizophydiales</taxon>
        <taxon>Rhizophydiales incertae sedis</taxon>
        <taxon>Polyrhizophydium</taxon>
    </lineage>
</organism>
<evidence type="ECO:0000313" key="18">
    <source>
        <dbReference type="Proteomes" id="UP001527925"/>
    </source>
</evidence>
<sequence>MSCTHVDSARLSSPTPASKVYKDECTLCFDSLDGPDGINVCLTCFNGGCGSSGRNHAQLHVAKSGHPLVINIRRTKKATARDTEQPPQKITKLAIQEEDDSAKYDIATKVVCLACGGVEVDRTLPKVQVSADGVLAALSAKKQSEIQAWQEETLKPCSHTGELVQTEPRKLEGKALAHCGACELQENLWLCLTCGNLGCGRAQYGGVGGNGHALAHHETTGHPIAVKMGSITPEGTADLFCYLHGDEIINPNLGAHLANFGINLLSQQKTEKSIAELQLEQNLKFDFSMTTEDGKQLTPVFGPGLTGLKNLGNSCYMASVLQSLFAVDAVKQRYEALAASHSQNCHESSAECFHCQMGKVADGLLSGRYSTPITGDDGEKRGQDGISPSMFKSLVGRGHPEFSTMRQQDAQEFLQHLLSIIEQKERAGGNDPSSAFRFKIEQRLQCLECEGVRYKSDANSVLILPVKATVMGEIDGKKQYAPVSFHACLEQHFEADIRQYQCPHDKQQTSASFVQRFKTFPQIITFAMARFVLGEGWVMEKLNADLQMPTELDLSAFRASGKQEGETLLPDDGPQSSGPQIDEAALNQLLAMGFPENRCKRAIVKTGNQGPDVAMNWLFEHMDDPDIDAPLEDASGGPAASEDDVAQLMDMGFTAAQAKRALRETSNNMERAVDWLFSHAGEPMDEDNPAGQNSAGAAAAEDAVDQGSAKYDLLSFISHRGTSAHCGHYVSYVKHDGRWILFNDNKVVEIPDITSHLGEGYIYFFKRRG</sequence>
<gene>
    <name evidence="17" type="primary">ubp14</name>
    <name evidence="17" type="ORF">HK105_201628</name>
</gene>
<dbReference type="PANTHER" id="PTHR24006">
    <property type="entry name" value="UBIQUITIN CARBOXYL-TERMINAL HYDROLASE"/>
    <property type="match status" value="1"/>
</dbReference>
<evidence type="ECO:0000256" key="3">
    <source>
        <dbReference type="ARBA" id="ARBA00022670"/>
    </source>
</evidence>
<evidence type="ECO:0000256" key="12">
    <source>
        <dbReference type="RuleBase" id="RU366025"/>
    </source>
</evidence>
<evidence type="ECO:0000256" key="11">
    <source>
        <dbReference type="PROSITE-ProRule" id="PRU00502"/>
    </source>
</evidence>
<evidence type="ECO:0000256" key="10">
    <source>
        <dbReference type="ARBA" id="ARBA00022833"/>
    </source>
</evidence>
<feature type="domain" description="UBP-type" evidence="16">
    <location>
        <begin position="1"/>
        <end position="110"/>
    </location>
</feature>
<name>A0ABR4NH64_9FUNG</name>
<evidence type="ECO:0000256" key="6">
    <source>
        <dbReference type="ARBA" id="ARBA00022771"/>
    </source>
</evidence>
<dbReference type="Pfam" id="PF17807">
    <property type="entry name" value="zf-UBP_var"/>
    <property type="match status" value="1"/>
</dbReference>
<comment type="caution">
    <text evidence="17">The sequence shown here is derived from an EMBL/GenBank/DDBJ whole genome shotgun (WGS) entry which is preliminary data.</text>
</comment>
<keyword evidence="18" id="KW-1185">Reference proteome</keyword>
<evidence type="ECO:0000256" key="2">
    <source>
        <dbReference type="ARBA" id="ARBA00009085"/>
    </source>
</evidence>
<dbReference type="InterPro" id="IPR016652">
    <property type="entry name" value="Ubiquitinyl_hydrolase"/>
</dbReference>
<evidence type="ECO:0000256" key="13">
    <source>
        <dbReference type="SAM" id="MobiDB-lite"/>
    </source>
</evidence>
<dbReference type="InterPro" id="IPR013083">
    <property type="entry name" value="Znf_RING/FYVE/PHD"/>
</dbReference>
<dbReference type="Pfam" id="PF00627">
    <property type="entry name" value="UBA"/>
    <property type="match status" value="2"/>
</dbReference>
<feature type="region of interest" description="Disordered" evidence="13">
    <location>
        <begin position="681"/>
        <end position="701"/>
    </location>
</feature>
<dbReference type="EMBL" id="JADGIZ020000005">
    <property type="protein sequence ID" value="KAL2918794.1"/>
    <property type="molecule type" value="Genomic_DNA"/>
</dbReference>
<dbReference type="InterPro" id="IPR001607">
    <property type="entry name" value="Znf_UBP"/>
</dbReference>
<reference evidence="17 18" key="1">
    <citation type="submission" date="2023-09" db="EMBL/GenBank/DDBJ databases">
        <title>Pangenome analysis of Batrachochytrium dendrobatidis and related Chytrids.</title>
        <authorList>
            <person name="Yacoub M.N."/>
            <person name="Stajich J.E."/>
            <person name="James T.Y."/>
        </authorList>
    </citation>
    <scope>NUCLEOTIDE SEQUENCE [LARGE SCALE GENOMIC DNA]</scope>
    <source>
        <strain evidence="17 18">JEL0888</strain>
    </source>
</reference>
<dbReference type="CDD" id="cd14386">
    <property type="entry name" value="UBA2_UBP5"/>
    <property type="match status" value="1"/>
</dbReference>
<evidence type="ECO:0000256" key="9">
    <source>
        <dbReference type="ARBA" id="ARBA00022807"/>
    </source>
</evidence>
<keyword evidence="10" id="KW-0862">Zinc</keyword>
<keyword evidence="6 11" id="KW-0863">Zinc-finger</keyword>
<keyword evidence="3 12" id="KW-0645">Protease</keyword>
<dbReference type="SUPFAM" id="SSF54001">
    <property type="entry name" value="Cysteine proteinases"/>
    <property type="match status" value="1"/>
</dbReference>
<dbReference type="InterPro" id="IPR018200">
    <property type="entry name" value="USP_CS"/>
</dbReference>
<dbReference type="InterPro" id="IPR015940">
    <property type="entry name" value="UBA"/>
</dbReference>
<dbReference type="SMART" id="SM00290">
    <property type="entry name" value="ZnF_UBP"/>
    <property type="match status" value="2"/>
</dbReference>
<dbReference type="PROSITE" id="PS50235">
    <property type="entry name" value="USP_3"/>
    <property type="match status" value="1"/>
</dbReference>
<evidence type="ECO:0000259" key="16">
    <source>
        <dbReference type="PROSITE" id="PS50271"/>
    </source>
</evidence>
<dbReference type="InterPro" id="IPR009060">
    <property type="entry name" value="UBA-like_sf"/>
</dbReference>
<dbReference type="CDD" id="cd02658">
    <property type="entry name" value="Peptidase_C19B"/>
    <property type="match status" value="1"/>
</dbReference>
<dbReference type="Gene3D" id="1.10.8.10">
    <property type="entry name" value="DNA helicase RuvA subunit, C-terminal domain"/>
    <property type="match status" value="2"/>
</dbReference>
<feature type="domain" description="UBA" evidence="14">
    <location>
        <begin position="580"/>
        <end position="621"/>
    </location>
</feature>
<evidence type="ECO:0000259" key="14">
    <source>
        <dbReference type="PROSITE" id="PS50030"/>
    </source>
</evidence>
<dbReference type="GO" id="GO:0004843">
    <property type="term" value="F:cysteine-type deubiquitinase activity"/>
    <property type="evidence" value="ECO:0007669"/>
    <property type="project" value="UniProtKB-EC"/>
</dbReference>
<dbReference type="InterPro" id="IPR038765">
    <property type="entry name" value="Papain-like_cys_pep_sf"/>
</dbReference>